<evidence type="ECO:0000313" key="1">
    <source>
        <dbReference type="EMBL" id="MEX0408463.1"/>
    </source>
</evidence>
<proteinExistence type="predicted"/>
<sequence length="250" mass="28625">MTVVDRNSSSDFDNIRSTSAIPVRSRGMIRFESMIKAHLLHIRKTGGTAVKHALRNCPAPTYIALWPHNKRLSDISLGEKVVFGVRDPVPRFVSGFNSRLRMGRPRNNRPWTPEEVRAFARFKTPNELAEALSSADPERLEEARRAMLGIRHVSHPLSQTLGSPEYLRERSDDILMILHQSDLASDFDALKRKLCLPPELRLPDDETAMHRTPVGFETRLSAIGRRNIETWYEADYAIYRESLALRDRLL</sequence>
<accession>A0ABV3SNU6</accession>
<keyword evidence="2" id="KW-1185">Reference proteome</keyword>
<evidence type="ECO:0000313" key="2">
    <source>
        <dbReference type="Proteomes" id="UP001556692"/>
    </source>
</evidence>
<evidence type="ECO:0008006" key="3">
    <source>
        <dbReference type="Google" id="ProtNLM"/>
    </source>
</evidence>
<protein>
    <recommendedName>
        <fullName evidence="3">Sulfotransferase family protein</fullName>
    </recommendedName>
</protein>
<name>A0ABV3SNU6_9HYPH</name>
<reference evidence="1 2" key="1">
    <citation type="submission" date="2024-05" db="EMBL/GenBank/DDBJ databases">
        <authorList>
            <person name="Jiang F."/>
        </authorList>
    </citation>
    <scope>NUCLEOTIDE SEQUENCE [LARGE SCALE GENOMIC DNA]</scope>
    <source>
        <strain evidence="1 2">LZ166</strain>
    </source>
</reference>
<dbReference type="Proteomes" id="UP001556692">
    <property type="component" value="Unassembled WGS sequence"/>
</dbReference>
<comment type="caution">
    <text evidence="1">The sequence shown here is derived from an EMBL/GenBank/DDBJ whole genome shotgun (WGS) entry which is preliminary data.</text>
</comment>
<dbReference type="SUPFAM" id="SSF52540">
    <property type="entry name" value="P-loop containing nucleoside triphosphate hydrolases"/>
    <property type="match status" value="1"/>
</dbReference>
<dbReference type="InterPro" id="IPR027417">
    <property type="entry name" value="P-loop_NTPase"/>
</dbReference>
<gene>
    <name evidence="1" type="ORF">ABGN05_22645</name>
</gene>
<dbReference type="EMBL" id="JBDPGJ010000005">
    <property type="protein sequence ID" value="MEX0408463.1"/>
    <property type="molecule type" value="Genomic_DNA"/>
</dbReference>
<organism evidence="1 2">
    <name type="scientific">Aquibium pacificus</name>
    <dbReference type="NCBI Taxonomy" id="3153579"/>
    <lineage>
        <taxon>Bacteria</taxon>
        <taxon>Pseudomonadati</taxon>
        <taxon>Pseudomonadota</taxon>
        <taxon>Alphaproteobacteria</taxon>
        <taxon>Hyphomicrobiales</taxon>
        <taxon>Phyllobacteriaceae</taxon>
        <taxon>Aquibium</taxon>
    </lineage>
</organism>